<name>A0AAP2W9R5_9FIRM</name>
<accession>A0AAP2W9R5</accession>
<reference evidence="2 3" key="1">
    <citation type="submission" date="2021-11" db="EMBL/GenBank/DDBJ databases">
        <title>Lacrimispora sp. nov. NSJ-141 isolated from human feces.</title>
        <authorList>
            <person name="Abdugheni R."/>
        </authorList>
    </citation>
    <scope>NUCLEOTIDE SEQUENCE [LARGE SCALE GENOMIC DNA]</scope>
    <source>
        <strain evidence="2 3">NSJ-141</strain>
    </source>
</reference>
<evidence type="ECO:0000313" key="2">
    <source>
        <dbReference type="EMBL" id="MCD2493616.1"/>
    </source>
</evidence>
<keyword evidence="3" id="KW-1185">Reference proteome</keyword>
<evidence type="ECO:0000313" key="3">
    <source>
        <dbReference type="Proteomes" id="UP001299265"/>
    </source>
</evidence>
<organism evidence="2 3">
    <name type="scientific">Lientehia hominis</name>
    <dbReference type="NCBI Taxonomy" id="2897778"/>
    <lineage>
        <taxon>Bacteria</taxon>
        <taxon>Bacillati</taxon>
        <taxon>Bacillota</taxon>
        <taxon>Clostridia</taxon>
        <taxon>Lachnospirales</taxon>
        <taxon>Lachnospiraceae</taxon>
        <taxon>Lientehia</taxon>
    </lineage>
</organism>
<feature type="compositionally biased region" description="Polar residues" evidence="1">
    <location>
        <begin position="15"/>
        <end position="25"/>
    </location>
</feature>
<dbReference type="EMBL" id="JAJNOR010000010">
    <property type="protein sequence ID" value="MCD2493616.1"/>
    <property type="molecule type" value="Genomic_DNA"/>
</dbReference>
<dbReference type="RefSeq" id="WP_231063457.1">
    <property type="nucleotide sequence ID" value="NZ_JAJNOR010000010.1"/>
</dbReference>
<protein>
    <submittedName>
        <fullName evidence="2">Uncharacterized protein</fullName>
    </submittedName>
</protein>
<dbReference type="Proteomes" id="UP001299265">
    <property type="component" value="Unassembled WGS sequence"/>
</dbReference>
<dbReference type="AlphaFoldDB" id="A0AAP2W9R5"/>
<proteinExistence type="predicted"/>
<sequence>MEDQKDQQPGRPGPQNVSGERSNGASAKRDAAEKGLPSTDGSDAEIRQFSDYDGANKPVPDNNPFWVDGGNPLSSKGN</sequence>
<gene>
    <name evidence="2" type="ORF">LQE92_13465</name>
</gene>
<evidence type="ECO:0000256" key="1">
    <source>
        <dbReference type="SAM" id="MobiDB-lite"/>
    </source>
</evidence>
<comment type="caution">
    <text evidence="2">The sequence shown here is derived from an EMBL/GenBank/DDBJ whole genome shotgun (WGS) entry which is preliminary data.</text>
</comment>
<feature type="region of interest" description="Disordered" evidence="1">
    <location>
        <begin position="1"/>
        <end position="78"/>
    </location>
</feature>